<comment type="similarity">
    <text evidence="3">Belongs to the methyltransferase superfamily. LCMT family.</text>
</comment>
<dbReference type="Pfam" id="PF24681">
    <property type="entry name" value="Kelch_KLHDC2_KLHL20_DRC7"/>
    <property type="match status" value="1"/>
</dbReference>
<dbReference type="InterPro" id="IPR011043">
    <property type="entry name" value="Gal_Oxase/kelch_b-propeller"/>
</dbReference>
<evidence type="ECO:0000256" key="11">
    <source>
        <dbReference type="ARBA" id="ARBA00029750"/>
    </source>
</evidence>
<comment type="catalytic activity">
    <reaction evidence="1">
        <text>7-[(3S)-3-amino-3-carboxypropyl]wyosine(37) in tRNA(Phe) + S-adenosyl-L-methionine = 7-[(3S)-(3-amino-3-methoxycarbonyl)propyl]wyosine(37) in tRNA(Phe) + S-adenosyl-L-homocysteine</text>
        <dbReference type="Rhea" id="RHEA:36903"/>
        <dbReference type="Rhea" id="RHEA-COMP:10379"/>
        <dbReference type="Rhea" id="RHEA-COMP:11844"/>
        <dbReference type="ChEBI" id="CHEBI:57856"/>
        <dbReference type="ChEBI" id="CHEBI:59789"/>
        <dbReference type="ChEBI" id="CHEBI:73543"/>
        <dbReference type="ChEBI" id="CHEBI:74275"/>
        <dbReference type="EC" id="2.1.1.290"/>
    </reaction>
</comment>
<evidence type="ECO:0000256" key="8">
    <source>
        <dbReference type="ARBA" id="ARBA00022679"/>
    </source>
</evidence>
<evidence type="ECO:0000256" key="12">
    <source>
        <dbReference type="ARBA" id="ARBA00030847"/>
    </source>
</evidence>
<evidence type="ECO:0000256" key="9">
    <source>
        <dbReference type="ARBA" id="ARBA00022691"/>
    </source>
</evidence>
<evidence type="ECO:0000256" key="5">
    <source>
        <dbReference type="ARBA" id="ARBA00012779"/>
    </source>
</evidence>
<evidence type="ECO:0000256" key="3">
    <source>
        <dbReference type="ARBA" id="ARBA00010703"/>
    </source>
</evidence>
<gene>
    <name evidence="15 16" type="primary">LOC106466031</name>
</gene>
<evidence type="ECO:0000256" key="1">
    <source>
        <dbReference type="ARBA" id="ARBA00001806"/>
    </source>
</evidence>
<protein>
    <recommendedName>
        <fullName evidence="6">tRNA wybutosine-synthesizing protein 4</fullName>
        <ecNumber evidence="5">2.1.1.290</ecNumber>
        <ecNumber evidence="4">2.3.1.231</ecNumber>
    </recommendedName>
    <alternativeName>
        <fullName evidence="12">tRNA(Phe) (7-(3-amino-3-(methoxycarbonyl)propyl)wyosine(37)-N)-methoxycarbonyltransferase</fullName>
    </alternativeName>
    <alternativeName>
        <fullName evidence="11">tRNA(Phe) (7-(3-amino-3-carboxypropyl)wyosine(37)-O)-methyltransferase</fullName>
    </alternativeName>
</protein>
<evidence type="ECO:0000256" key="13">
    <source>
        <dbReference type="ARBA" id="ARBA00049250"/>
    </source>
</evidence>
<organism evidence="14 16">
    <name type="scientific">Limulus polyphemus</name>
    <name type="common">Atlantic horseshoe crab</name>
    <dbReference type="NCBI Taxonomy" id="6850"/>
    <lineage>
        <taxon>Eukaryota</taxon>
        <taxon>Metazoa</taxon>
        <taxon>Ecdysozoa</taxon>
        <taxon>Arthropoda</taxon>
        <taxon>Chelicerata</taxon>
        <taxon>Merostomata</taxon>
        <taxon>Xiphosura</taxon>
        <taxon>Limulidae</taxon>
        <taxon>Limulus</taxon>
    </lineage>
</organism>
<comment type="catalytic activity">
    <reaction evidence="13">
        <text>7-[(3S)-(3-amino-3-methoxycarbonyl)propyl]wyosine(37) in tRNA(Phe) + S-adenosyl-L-methionine + CO2 = wybutosine(37) in tRNA(Phe) + S-adenosyl-L-homocysteine + 2 H(+)</text>
        <dbReference type="Rhea" id="RHEA:37119"/>
        <dbReference type="Rhea" id="RHEA-COMP:11844"/>
        <dbReference type="Rhea" id="RHEA-COMP:11847"/>
        <dbReference type="ChEBI" id="CHEBI:15378"/>
        <dbReference type="ChEBI" id="CHEBI:16526"/>
        <dbReference type="ChEBI" id="CHEBI:57856"/>
        <dbReference type="ChEBI" id="CHEBI:59789"/>
        <dbReference type="ChEBI" id="CHEBI:73544"/>
        <dbReference type="ChEBI" id="CHEBI:74275"/>
        <dbReference type="EC" id="2.3.1.231"/>
    </reaction>
</comment>
<evidence type="ECO:0000313" key="14">
    <source>
        <dbReference type="Proteomes" id="UP000694941"/>
    </source>
</evidence>
<keyword evidence="14" id="KW-1185">Reference proteome</keyword>
<dbReference type="InterPro" id="IPR015915">
    <property type="entry name" value="Kelch-typ_b-propeller"/>
</dbReference>
<keyword evidence="7" id="KW-0489">Methyltransferase</keyword>
<keyword evidence="8" id="KW-0808">Transferase</keyword>
<dbReference type="Gene3D" id="2.120.10.80">
    <property type="entry name" value="Kelch-type beta propeller"/>
    <property type="match status" value="1"/>
</dbReference>
<accession>A0ABM1T1E2</accession>
<name>A0ABM1T1E2_LIMPO</name>
<evidence type="ECO:0000313" key="15">
    <source>
        <dbReference type="RefSeq" id="XP_022249697.1"/>
    </source>
</evidence>
<dbReference type="Pfam" id="PF04072">
    <property type="entry name" value="LCM"/>
    <property type="match status" value="1"/>
</dbReference>
<keyword evidence="10" id="KW-0819">tRNA processing</keyword>
<evidence type="ECO:0000313" key="16">
    <source>
        <dbReference type="RefSeq" id="XP_022249698.1"/>
    </source>
</evidence>
<dbReference type="EC" id="2.3.1.231" evidence="4"/>
<evidence type="ECO:0000256" key="4">
    <source>
        <dbReference type="ARBA" id="ARBA00012155"/>
    </source>
</evidence>
<keyword evidence="9" id="KW-0949">S-adenosyl-L-methionine</keyword>
<evidence type="ECO:0000256" key="6">
    <source>
        <dbReference type="ARBA" id="ARBA00018045"/>
    </source>
</evidence>
<evidence type="ECO:0000256" key="10">
    <source>
        <dbReference type="ARBA" id="ARBA00022694"/>
    </source>
</evidence>
<dbReference type="RefSeq" id="XP_022249697.1">
    <property type="nucleotide sequence ID" value="XM_022393989.1"/>
</dbReference>
<dbReference type="PANTHER" id="PTHR46529:SF1">
    <property type="entry name" value="TRNA WYBUTOSINE-SYNTHESIZING PROTEIN 4"/>
    <property type="match status" value="1"/>
</dbReference>
<sequence length="679" mass="76425">MLKTKSQLPVQGTNDSSIISKFSMASRGYFCDKFLKFFAAKHQHRSPLINRGYYIRAKAMERMFHQFFQTVFGFPDIQIISLGAGFDTSYFRLESEKFLCGTKFIEVDFEGVITRKMTCINSHSILKDMMPEDTSTSSNKSIIFQGRNYILIGADLRVTCDLDKALEDAGISFESPTLIFSECAMTYMEVESSNRLIEWAAKKFPNAAFVTYEQIHPDDGFGLIMQKHFQSLGSPLRSIQTFQTEKSQENRYKNLCWTECYVLGMNQLFSMLPLEEQKRIQSLELFDEFEEWHLKCSHYILACASQGVLASFSKALCSDSCKDKQNKYEPVISKRLHWTVYEHGSELQRFGQQCVLLPNGLVLTCGGFGIQDGKHQRLGGCLLTDVTTKTFQSWKLELEGQGHHMGQRIHHCTVLLNDQKLVVIGGRSSPSKAYNEILTLKIKNSTTQTSGNIVSAETRLLTPQCSSTSSESPSARWRHTACVVKLGGIEKIMVFGGRAPGCKVLASCFILETEKWTWEKVPQDQPDAPGPRHSHSCAVWESVVVLSGGIDSEEQPVAAVHTLDLSTLKWKQLFIPSFIPRYSHTSHIWKDNLILVGGVNTLPTASPGVGVVDLQTCQYCEWHLPLQNPLRPILLHNHSSVLQEERWKILIFGGGGNCFSFGTHLNSCVIEIDLQELCG</sequence>
<dbReference type="InterPro" id="IPR007213">
    <property type="entry name" value="Ppm1/Ppm2/Tcmp"/>
</dbReference>
<dbReference type="PANTHER" id="PTHR46529">
    <property type="entry name" value="TRNA WYBUTOSINE-SYNTHESIZING PROTEIN 4"/>
    <property type="match status" value="1"/>
</dbReference>
<dbReference type="EC" id="2.1.1.290" evidence="5"/>
<dbReference type="Proteomes" id="UP000694941">
    <property type="component" value="Unplaced"/>
</dbReference>
<dbReference type="GeneID" id="106466031"/>
<dbReference type="RefSeq" id="XP_022249698.1">
    <property type="nucleotide sequence ID" value="XM_022393990.1"/>
</dbReference>
<dbReference type="SUPFAM" id="SSF53335">
    <property type="entry name" value="S-adenosyl-L-methionine-dependent methyltransferases"/>
    <property type="match status" value="1"/>
</dbReference>
<evidence type="ECO:0000256" key="7">
    <source>
        <dbReference type="ARBA" id="ARBA00022603"/>
    </source>
</evidence>
<comment type="pathway">
    <text evidence="2">tRNA modification; wybutosine-tRNA(Phe) biosynthesis.</text>
</comment>
<reference evidence="15 16" key="1">
    <citation type="submission" date="2025-05" db="UniProtKB">
        <authorList>
            <consortium name="RefSeq"/>
        </authorList>
    </citation>
    <scope>IDENTIFICATION</scope>
    <source>
        <tissue evidence="15 16">Muscle</tissue>
    </source>
</reference>
<evidence type="ECO:0000256" key="2">
    <source>
        <dbReference type="ARBA" id="ARBA00004797"/>
    </source>
</evidence>
<proteinExistence type="inferred from homology"/>
<dbReference type="InterPro" id="IPR029063">
    <property type="entry name" value="SAM-dependent_MTases_sf"/>
</dbReference>
<dbReference type="SUPFAM" id="SSF50965">
    <property type="entry name" value="Galactose oxidase, central domain"/>
    <property type="match status" value="1"/>
</dbReference>
<dbReference type="Gene3D" id="3.40.50.150">
    <property type="entry name" value="Vaccinia Virus protein VP39"/>
    <property type="match status" value="1"/>
</dbReference>